<dbReference type="EMBL" id="AP024484">
    <property type="protein sequence ID" value="BCS86419.1"/>
    <property type="molecule type" value="Genomic_DNA"/>
</dbReference>
<accession>A0ABN6EMW8</accession>
<evidence type="ECO:0000259" key="5">
    <source>
        <dbReference type="Pfam" id="PF08531"/>
    </source>
</evidence>
<evidence type="ECO:0000259" key="7">
    <source>
        <dbReference type="Pfam" id="PF17390"/>
    </source>
</evidence>
<evidence type="ECO:0000313" key="9">
    <source>
        <dbReference type="Proteomes" id="UP001319045"/>
    </source>
</evidence>
<dbReference type="Pfam" id="PF17389">
    <property type="entry name" value="Bac_rhamnosid6H"/>
    <property type="match status" value="1"/>
</dbReference>
<gene>
    <name evidence="8" type="ORF">prwr041_23120</name>
</gene>
<evidence type="ECO:0000259" key="6">
    <source>
        <dbReference type="Pfam" id="PF17389"/>
    </source>
</evidence>
<comment type="catalytic activity">
    <reaction evidence="1">
        <text>Hydrolysis of terminal non-reducing alpha-L-rhamnose residues in alpha-L-rhamnosides.</text>
        <dbReference type="EC" id="3.2.1.40"/>
    </reaction>
</comment>
<keyword evidence="9" id="KW-1185">Reference proteome</keyword>
<dbReference type="InterPro" id="IPR008902">
    <property type="entry name" value="Rhamnosid_concanavalin"/>
</dbReference>
<proteinExistence type="predicted"/>
<evidence type="ECO:0000259" key="4">
    <source>
        <dbReference type="Pfam" id="PF05592"/>
    </source>
</evidence>
<feature type="domain" description="Alpha-L-rhamnosidase C-terminal" evidence="7">
    <location>
        <begin position="697"/>
        <end position="775"/>
    </location>
</feature>
<organism evidence="8 9">
    <name type="scientific">Prevotella herbatica</name>
    <dbReference type="NCBI Taxonomy" id="2801997"/>
    <lineage>
        <taxon>Bacteria</taxon>
        <taxon>Pseudomonadati</taxon>
        <taxon>Bacteroidota</taxon>
        <taxon>Bacteroidia</taxon>
        <taxon>Bacteroidales</taxon>
        <taxon>Prevotellaceae</taxon>
        <taxon>Prevotella</taxon>
    </lineage>
</organism>
<evidence type="ECO:0000256" key="3">
    <source>
        <dbReference type="ARBA" id="ARBA00022801"/>
    </source>
</evidence>
<protein>
    <recommendedName>
        <fullName evidence="2">alpha-L-rhamnosidase</fullName>
        <ecNumber evidence="2">3.2.1.40</ecNumber>
    </recommendedName>
</protein>
<dbReference type="Pfam" id="PF05592">
    <property type="entry name" value="Bac_rhamnosid"/>
    <property type="match status" value="1"/>
</dbReference>
<dbReference type="SUPFAM" id="SSF48208">
    <property type="entry name" value="Six-hairpin glycosidases"/>
    <property type="match status" value="1"/>
</dbReference>
<reference evidence="8 9" key="1">
    <citation type="journal article" date="2022" name="Int. J. Syst. Evol. Microbiol.">
        <title>Prevotella herbatica sp. nov., a plant polysaccharide-decomposing anaerobic bacterium isolated from a methanogenic reactor.</title>
        <authorList>
            <person name="Uek A."/>
            <person name="Tonouchi A."/>
            <person name="Kaku N."/>
            <person name="Ueki K."/>
        </authorList>
    </citation>
    <scope>NUCLEOTIDE SEQUENCE [LARGE SCALE GENOMIC DNA]</scope>
    <source>
        <strain evidence="8 9">WR041</strain>
    </source>
</reference>
<dbReference type="Pfam" id="PF17390">
    <property type="entry name" value="Bac_rhamnosid_C"/>
    <property type="match status" value="1"/>
</dbReference>
<dbReference type="InterPro" id="IPR012341">
    <property type="entry name" value="6hp_glycosidase-like_sf"/>
</dbReference>
<dbReference type="InterPro" id="IPR013737">
    <property type="entry name" value="Bac_rhamnosid_N"/>
</dbReference>
<feature type="domain" description="Bacterial alpha-L-rhamnosidase N-terminal" evidence="5">
    <location>
        <begin position="28"/>
        <end position="198"/>
    </location>
</feature>
<feature type="domain" description="Alpha-L-rhamnosidase six-hairpin glycosidase" evidence="6">
    <location>
        <begin position="356"/>
        <end position="695"/>
    </location>
</feature>
<feature type="domain" description="Alpha-L-rhamnosidase concanavalin-like" evidence="4">
    <location>
        <begin position="243"/>
        <end position="350"/>
    </location>
</feature>
<dbReference type="PANTHER" id="PTHR33307:SF6">
    <property type="entry name" value="ALPHA-RHAMNOSIDASE (EUROFUNG)-RELATED"/>
    <property type="match status" value="1"/>
</dbReference>
<dbReference type="PIRSF" id="PIRSF010631">
    <property type="entry name" value="A-rhamnsds"/>
    <property type="match status" value="1"/>
</dbReference>
<evidence type="ECO:0000313" key="8">
    <source>
        <dbReference type="EMBL" id="BCS86419.1"/>
    </source>
</evidence>
<dbReference type="Proteomes" id="UP001319045">
    <property type="component" value="Chromosome"/>
</dbReference>
<dbReference type="EC" id="3.2.1.40" evidence="2"/>
<sequence>MHEAQWISAPHTQTASMPMFRKNIVVKKDVKDVIIYASALGVYQIYANGKNLTDDMLMPGWTDYRKSIQYQSFHLKERLHAGDKLSVASEVSKGWWAGGISRGIYGKNADMGFICDVHIVYKDGTTQDCLSDTTWKCYTNGALVMGDIYNGETYDARKDNLADVSTPAYNDNTWQPAVINHDSKGELCNMIGPQIKIRNKSLWRNPQNITIYQGADSTNTTFGKIHIVNNNNNLKNPIHLKKGQTLLVDFGQNIVGWIDINVKGNSGTTLTWKHGEMLNFNGDESRLDKGPGGSLWTWNLRDAKATTTYVMNGNEKGEEYHPNHTYFGFRYAELTATDDVTINNIKAQVVGTDLTEWGTFKCSDSNINRLYSNVWWGQRGNFMSIPTDCPQRDERLGWTGDTQIFSRTALYNSDAAEFYRKWMRDMRDSQREDGAYPETAPFCNMWGYGTAGWGDAGIIVPWNTYVMTGDKEIIKENWQSMQKWMEFCSSQHDGQWTHIGAEPKCGDWLAYKEVDARYVSYAYFAYSAELMQKMAEVIGKSEEASKYSKLWQDIRNEFQKRYITDGEINTGKDTQTAYLLALHFNLILDTQRQHAIDSLRKNIINNDYKLSTGFIGTGILMETLTECGMTDLAYRLLFQHQNPSWLYSIDQGATTIWERWDSYTRESGFNKHPWNMNSFNHYSYGAVVEWFYSSILGIRPDEQQPGFRHIILEPYPGTKLQWAKGSTMTKYGKVSVEWKKDTQGRIHYMVTIPKGTSATLITNNQRKEVKAGKHTYCLTINE</sequence>
<dbReference type="Gene3D" id="2.60.420.10">
    <property type="entry name" value="Maltose phosphorylase, domain 3"/>
    <property type="match status" value="1"/>
</dbReference>
<dbReference type="InterPro" id="IPR035396">
    <property type="entry name" value="Bac_rhamnosid6H"/>
</dbReference>
<dbReference type="PANTHER" id="PTHR33307">
    <property type="entry name" value="ALPHA-RHAMNOSIDASE (EUROFUNG)"/>
    <property type="match status" value="1"/>
</dbReference>
<dbReference type="Gene3D" id="2.60.120.260">
    <property type="entry name" value="Galactose-binding domain-like"/>
    <property type="match status" value="2"/>
</dbReference>
<dbReference type="InterPro" id="IPR035398">
    <property type="entry name" value="Bac_rhamnosid_C"/>
</dbReference>
<name>A0ABN6EMW8_9BACT</name>
<dbReference type="Gene3D" id="1.50.10.10">
    <property type="match status" value="1"/>
</dbReference>
<dbReference type="InterPro" id="IPR008928">
    <property type="entry name" value="6-hairpin_glycosidase_sf"/>
</dbReference>
<evidence type="ECO:0000256" key="1">
    <source>
        <dbReference type="ARBA" id="ARBA00001445"/>
    </source>
</evidence>
<evidence type="ECO:0000256" key="2">
    <source>
        <dbReference type="ARBA" id="ARBA00012652"/>
    </source>
</evidence>
<dbReference type="Pfam" id="PF08531">
    <property type="entry name" value="Bac_rhamnosid_N"/>
    <property type="match status" value="1"/>
</dbReference>
<dbReference type="InterPro" id="IPR016007">
    <property type="entry name" value="Alpha_rhamnosid"/>
</dbReference>
<keyword evidence="3" id="KW-0378">Hydrolase</keyword>